<comment type="caution">
    <text evidence="3">The sequence shown here is derived from an EMBL/GenBank/DDBJ whole genome shotgun (WGS) entry which is preliminary data.</text>
</comment>
<dbReference type="RefSeq" id="WP_358130603.1">
    <property type="nucleotide sequence ID" value="NZ_JBFALK010000002.1"/>
</dbReference>
<dbReference type="Proteomes" id="UP001551675">
    <property type="component" value="Unassembled WGS sequence"/>
</dbReference>
<dbReference type="EMBL" id="JBFALK010000002">
    <property type="protein sequence ID" value="MEV0967968.1"/>
    <property type="molecule type" value="Genomic_DNA"/>
</dbReference>
<organism evidence="3 4">
    <name type="scientific">Microtetraspora glauca</name>
    <dbReference type="NCBI Taxonomy" id="1996"/>
    <lineage>
        <taxon>Bacteria</taxon>
        <taxon>Bacillati</taxon>
        <taxon>Actinomycetota</taxon>
        <taxon>Actinomycetes</taxon>
        <taxon>Streptosporangiales</taxon>
        <taxon>Streptosporangiaceae</taxon>
        <taxon>Microtetraspora</taxon>
    </lineage>
</organism>
<reference evidence="3 4" key="1">
    <citation type="submission" date="2024-06" db="EMBL/GenBank/DDBJ databases">
        <title>The Natural Products Discovery Center: Release of the First 8490 Sequenced Strains for Exploring Actinobacteria Biosynthetic Diversity.</title>
        <authorList>
            <person name="Kalkreuter E."/>
            <person name="Kautsar S.A."/>
            <person name="Yang D."/>
            <person name="Bader C.D."/>
            <person name="Teijaro C.N."/>
            <person name="Fluegel L."/>
            <person name="Davis C.M."/>
            <person name="Simpson J.R."/>
            <person name="Lauterbach L."/>
            <person name="Steele A.D."/>
            <person name="Gui C."/>
            <person name="Meng S."/>
            <person name="Li G."/>
            <person name="Viehrig K."/>
            <person name="Ye F."/>
            <person name="Su P."/>
            <person name="Kiefer A.F."/>
            <person name="Nichols A."/>
            <person name="Cepeda A.J."/>
            <person name="Yan W."/>
            <person name="Fan B."/>
            <person name="Jiang Y."/>
            <person name="Adhikari A."/>
            <person name="Zheng C.-J."/>
            <person name="Schuster L."/>
            <person name="Cowan T.M."/>
            <person name="Smanski M.J."/>
            <person name="Chevrette M.G."/>
            <person name="De Carvalho L.P.S."/>
            <person name="Shen B."/>
        </authorList>
    </citation>
    <scope>NUCLEOTIDE SEQUENCE [LARGE SCALE GENOMIC DNA]</scope>
    <source>
        <strain evidence="3 4">NPDC050100</strain>
    </source>
</reference>
<accession>A0ABV3G8J4</accession>
<keyword evidence="1" id="KW-0812">Transmembrane</keyword>
<feature type="transmembrane region" description="Helical" evidence="1">
    <location>
        <begin position="140"/>
        <end position="160"/>
    </location>
</feature>
<keyword evidence="1" id="KW-0472">Membrane</keyword>
<gene>
    <name evidence="3" type="ORF">AB0I59_04990</name>
</gene>
<proteinExistence type="predicted"/>
<evidence type="ECO:0000256" key="1">
    <source>
        <dbReference type="SAM" id="Phobius"/>
    </source>
</evidence>
<keyword evidence="4" id="KW-1185">Reference proteome</keyword>
<dbReference type="PANTHER" id="PTHR40763:SF4">
    <property type="entry name" value="DUF1707 DOMAIN-CONTAINING PROTEIN"/>
    <property type="match status" value="1"/>
</dbReference>
<dbReference type="InterPro" id="IPR012551">
    <property type="entry name" value="DUF1707_SHOCT-like"/>
</dbReference>
<sequence length="177" mass="19150">MAPSERPPTPRDGLRVGDRERDEVTAALHDAFVQGRITREELDERLGATLAARTEGDLRQVTADLPGAHGFTGPPAGGYGFPAPWAGGRGPGLGPWSHRAAEARRRGGYPRRRGGPPPTALLVLSALVAVSLVSGAMWPLFAAFKLFFFAWMAMALLGLVHHRRFHRRPRHGGRIGP</sequence>
<evidence type="ECO:0000313" key="4">
    <source>
        <dbReference type="Proteomes" id="UP001551675"/>
    </source>
</evidence>
<keyword evidence="1" id="KW-1133">Transmembrane helix</keyword>
<evidence type="ECO:0000259" key="2">
    <source>
        <dbReference type="Pfam" id="PF08044"/>
    </source>
</evidence>
<name>A0ABV3G8J4_MICGL</name>
<protein>
    <submittedName>
        <fullName evidence="3">DUF1707 domain-containing protein</fullName>
    </submittedName>
</protein>
<dbReference type="PANTHER" id="PTHR40763">
    <property type="entry name" value="MEMBRANE PROTEIN-RELATED"/>
    <property type="match status" value="1"/>
</dbReference>
<feature type="domain" description="DUF1707" evidence="2">
    <location>
        <begin position="14"/>
        <end position="66"/>
    </location>
</feature>
<evidence type="ECO:0000313" key="3">
    <source>
        <dbReference type="EMBL" id="MEV0967968.1"/>
    </source>
</evidence>
<feature type="transmembrane region" description="Helical" evidence="1">
    <location>
        <begin position="114"/>
        <end position="134"/>
    </location>
</feature>
<dbReference type="Pfam" id="PF08044">
    <property type="entry name" value="DUF1707"/>
    <property type="match status" value="1"/>
</dbReference>